<dbReference type="Proteomes" id="UP001606099">
    <property type="component" value="Unassembled WGS sequence"/>
</dbReference>
<comment type="caution">
    <text evidence="10">The sequence shown here is derived from an EMBL/GenBank/DDBJ whole genome shotgun (WGS) entry which is preliminary data.</text>
</comment>
<gene>
    <name evidence="10" type="primary">guaD</name>
    <name evidence="10" type="ORF">ACG0Z6_02410</name>
</gene>
<dbReference type="Pfam" id="PF01979">
    <property type="entry name" value="Amidohydro_1"/>
    <property type="match status" value="1"/>
</dbReference>
<dbReference type="GO" id="GO:0008892">
    <property type="term" value="F:guanine deaminase activity"/>
    <property type="evidence" value="ECO:0007669"/>
    <property type="project" value="UniProtKB-EC"/>
</dbReference>
<dbReference type="SUPFAM" id="SSF51556">
    <property type="entry name" value="Metallo-dependent hydrolases"/>
    <property type="match status" value="1"/>
</dbReference>
<dbReference type="PANTHER" id="PTHR11271:SF6">
    <property type="entry name" value="GUANINE DEAMINASE"/>
    <property type="match status" value="1"/>
</dbReference>
<evidence type="ECO:0000256" key="3">
    <source>
        <dbReference type="ARBA" id="ARBA00012781"/>
    </source>
</evidence>
<evidence type="ECO:0000313" key="10">
    <source>
        <dbReference type="EMBL" id="MFG6447091.1"/>
    </source>
</evidence>
<comment type="pathway">
    <text evidence="1 8">Purine metabolism; guanine degradation; xanthine from guanine: step 1/1.</text>
</comment>
<evidence type="ECO:0000256" key="2">
    <source>
        <dbReference type="ARBA" id="ARBA00006745"/>
    </source>
</evidence>
<protein>
    <recommendedName>
        <fullName evidence="3 7">Guanine deaminase</fullName>
        <shortName evidence="8">Guanase</shortName>
        <ecNumber evidence="3 7">3.5.4.3</ecNumber>
    </recommendedName>
    <alternativeName>
        <fullName evidence="8">Guanine aminohydrolase</fullName>
    </alternativeName>
</protein>
<proteinExistence type="inferred from homology"/>
<keyword evidence="4 8" id="KW-0479">Metal-binding</keyword>
<organism evidence="10 11">
    <name type="scientific">Roseateles rivi</name>
    <dbReference type="NCBI Taxonomy" id="3299028"/>
    <lineage>
        <taxon>Bacteria</taxon>
        <taxon>Pseudomonadati</taxon>
        <taxon>Pseudomonadota</taxon>
        <taxon>Betaproteobacteria</taxon>
        <taxon>Burkholderiales</taxon>
        <taxon>Sphaerotilaceae</taxon>
        <taxon>Roseateles</taxon>
    </lineage>
</organism>
<sequence>MTVVDQAGAQRLALKGNLLDFTAKPQWAHLDDGAVRWRPEHWLLIEDGRIVGAQTQDPGEGWLRQDYGQRLLLPGFIDTHVHAPQLEVMASYGTELLDWLQRYTFPAEMRFGDPEVAQEGAERFIQVLLAHGSTSAVVFPTVHKHSAQALFEAARSRGMRLITGKVLMDRHAPDGLRDDVQQAREDCEDLIARYHGVDRLAYAVTVRFAPTSTPEQLAMAGALCRSDASLYMQTHVAENRSECAWVAELFPQARSYLDVYEQAGLLHPRAVMAHGIWLDEQDRAVLRQRGAHVAHCPSSNLFLGSGVFDWRAAHESGLAVSLASDVGAGTSLNLLRNLGDAYKLQALGGQRLSAWVGLHAATLGAAEALSLSHEIGHLSEGTMADVCVWDWSCGAVDAWRQSRAAALHERVFAWMNLADERHLHACYVAGRPVLTPSTPGAAA</sequence>
<dbReference type="InterPro" id="IPR032466">
    <property type="entry name" value="Metal_Hydrolase"/>
</dbReference>
<dbReference type="InterPro" id="IPR014311">
    <property type="entry name" value="Guanine_deaminase"/>
</dbReference>
<comment type="catalytic activity">
    <reaction evidence="8">
        <text>guanine + H2O + H(+) = xanthine + NH4(+)</text>
        <dbReference type="Rhea" id="RHEA:14665"/>
        <dbReference type="ChEBI" id="CHEBI:15377"/>
        <dbReference type="ChEBI" id="CHEBI:15378"/>
        <dbReference type="ChEBI" id="CHEBI:16235"/>
        <dbReference type="ChEBI" id="CHEBI:17712"/>
        <dbReference type="ChEBI" id="CHEBI:28938"/>
        <dbReference type="EC" id="3.5.4.3"/>
    </reaction>
</comment>
<evidence type="ECO:0000259" key="9">
    <source>
        <dbReference type="Pfam" id="PF01979"/>
    </source>
</evidence>
<reference evidence="10 11" key="1">
    <citation type="submission" date="2024-08" db="EMBL/GenBank/DDBJ databases">
        <authorList>
            <person name="Lu H."/>
        </authorList>
    </citation>
    <scope>NUCLEOTIDE SEQUENCE [LARGE SCALE GENOMIC DNA]</scope>
    <source>
        <strain evidence="10 11">BYS180W</strain>
    </source>
</reference>
<dbReference type="InterPro" id="IPR006680">
    <property type="entry name" value="Amidohydro-rel"/>
</dbReference>
<comment type="cofactor">
    <cofactor evidence="8">
        <name>Zn(2+)</name>
        <dbReference type="ChEBI" id="CHEBI:29105"/>
    </cofactor>
    <text evidence="8">Binds 1 zinc ion per subunit.</text>
</comment>
<dbReference type="Gene3D" id="2.30.40.10">
    <property type="entry name" value="Urease, subunit C, domain 1"/>
    <property type="match status" value="1"/>
</dbReference>
<dbReference type="InterPro" id="IPR011059">
    <property type="entry name" value="Metal-dep_hydrolase_composite"/>
</dbReference>
<keyword evidence="5 8" id="KW-0378">Hydrolase</keyword>
<dbReference type="InterPro" id="IPR051607">
    <property type="entry name" value="Metallo-dep_hydrolases"/>
</dbReference>
<evidence type="ECO:0000256" key="8">
    <source>
        <dbReference type="RuleBase" id="RU366009"/>
    </source>
</evidence>
<dbReference type="EC" id="3.5.4.3" evidence="3 7"/>
<evidence type="ECO:0000313" key="11">
    <source>
        <dbReference type="Proteomes" id="UP001606099"/>
    </source>
</evidence>
<accession>A0ABW7FRZ1</accession>
<name>A0ABW7FRZ1_9BURK</name>
<dbReference type="SUPFAM" id="SSF51338">
    <property type="entry name" value="Composite domain of metallo-dependent hydrolases"/>
    <property type="match status" value="1"/>
</dbReference>
<evidence type="ECO:0000256" key="1">
    <source>
        <dbReference type="ARBA" id="ARBA00004984"/>
    </source>
</evidence>
<dbReference type="NCBIfam" id="NF006679">
    <property type="entry name" value="PRK09228.1"/>
    <property type="match status" value="1"/>
</dbReference>
<evidence type="ECO:0000256" key="5">
    <source>
        <dbReference type="ARBA" id="ARBA00022801"/>
    </source>
</evidence>
<dbReference type="RefSeq" id="WP_394458464.1">
    <property type="nucleotide sequence ID" value="NZ_JBIGHZ010000001.1"/>
</dbReference>
<comment type="function">
    <text evidence="8">Catalyzes the hydrolytic deamination of guanine, producing xanthine and ammonia.</text>
</comment>
<evidence type="ECO:0000256" key="4">
    <source>
        <dbReference type="ARBA" id="ARBA00022723"/>
    </source>
</evidence>
<evidence type="ECO:0000256" key="7">
    <source>
        <dbReference type="NCBIfam" id="TIGR02967"/>
    </source>
</evidence>
<dbReference type="PANTHER" id="PTHR11271">
    <property type="entry name" value="GUANINE DEAMINASE"/>
    <property type="match status" value="1"/>
</dbReference>
<keyword evidence="6 8" id="KW-0862">Zinc</keyword>
<keyword evidence="11" id="KW-1185">Reference proteome</keyword>
<dbReference type="Gene3D" id="3.20.20.140">
    <property type="entry name" value="Metal-dependent hydrolases"/>
    <property type="match status" value="1"/>
</dbReference>
<evidence type="ECO:0000256" key="6">
    <source>
        <dbReference type="ARBA" id="ARBA00022833"/>
    </source>
</evidence>
<comment type="similarity">
    <text evidence="2 8">Belongs to the metallo-dependent hydrolases superfamily. ATZ/TRZ family.</text>
</comment>
<dbReference type="EMBL" id="JBIGHZ010000001">
    <property type="protein sequence ID" value="MFG6447091.1"/>
    <property type="molecule type" value="Genomic_DNA"/>
</dbReference>
<feature type="domain" description="Amidohydrolase-related" evidence="9">
    <location>
        <begin position="72"/>
        <end position="431"/>
    </location>
</feature>
<dbReference type="NCBIfam" id="TIGR02967">
    <property type="entry name" value="guan_deamin"/>
    <property type="match status" value="1"/>
</dbReference>